<evidence type="ECO:0000256" key="2">
    <source>
        <dbReference type="SAM" id="Phobius"/>
    </source>
</evidence>
<feature type="transmembrane region" description="Helical" evidence="2">
    <location>
        <begin position="594"/>
        <end position="622"/>
    </location>
</feature>
<protein>
    <recommendedName>
        <fullName evidence="5">XK-related protein</fullName>
    </recommendedName>
</protein>
<keyword evidence="2" id="KW-0472">Membrane</keyword>
<dbReference type="VEuPathDB" id="TriTrypDB:ADEAN_000366700"/>
<keyword evidence="2" id="KW-0812">Transmembrane</keyword>
<dbReference type="Proteomes" id="UP000515908">
    <property type="component" value="Chromosome 06"/>
</dbReference>
<evidence type="ECO:0008006" key="5">
    <source>
        <dbReference type="Google" id="ProtNLM"/>
    </source>
</evidence>
<feature type="transmembrane region" description="Helical" evidence="2">
    <location>
        <begin position="356"/>
        <end position="374"/>
    </location>
</feature>
<feature type="transmembrane region" description="Helical" evidence="2">
    <location>
        <begin position="434"/>
        <end position="455"/>
    </location>
</feature>
<dbReference type="EMBL" id="LR877150">
    <property type="protein sequence ID" value="CAD2216206.1"/>
    <property type="molecule type" value="Genomic_DNA"/>
</dbReference>
<keyword evidence="4" id="KW-1185">Reference proteome</keyword>
<evidence type="ECO:0000313" key="3">
    <source>
        <dbReference type="EMBL" id="CAD2216206.1"/>
    </source>
</evidence>
<organism evidence="3 4">
    <name type="scientific">Angomonas deanei</name>
    <dbReference type="NCBI Taxonomy" id="59799"/>
    <lineage>
        <taxon>Eukaryota</taxon>
        <taxon>Discoba</taxon>
        <taxon>Euglenozoa</taxon>
        <taxon>Kinetoplastea</taxon>
        <taxon>Metakinetoplastina</taxon>
        <taxon>Trypanosomatida</taxon>
        <taxon>Trypanosomatidae</taxon>
        <taxon>Strigomonadinae</taxon>
        <taxon>Angomonas</taxon>
    </lineage>
</organism>
<reference evidence="3 4" key="1">
    <citation type="submission" date="2020-08" db="EMBL/GenBank/DDBJ databases">
        <authorList>
            <person name="Newling K."/>
            <person name="Davey J."/>
            <person name="Forrester S."/>
        </authorList>
    </citation>
    <scope>NUCLEOTIDE SEQUENCE [LARGE SCALE GENOMIC DNA]</scope>
    <source>
        <strain evidence="4">Crithidia deanei Carvalho (ATCC PRA-265)</strain>
    </source>
</reference>
<feature type="transmembrane region" description="Helical" evidence="2">
    <location>
        <begin position="490"/>
        <end position="515"/>
    </location>
</feature>
<dbReference type="OrthoDB" id="278769at2759"/>
<name>A0A7G2C8U4_9TRYP</name>
<dbReference type="AlphaFoldDB" id="A0A7G2C8U4"/>
<feature type="transmembrane region" description="Helical" evidence="2">
    <location>
        <begin position="556"/>
        <end position="574"/>
    </location>
</feature>
<feature type="transmembrane region" description="Helical" evidence="2">
    <location>
        <begin position="319"/>
        <end position="336"/>
    </location>
</feature>
<feature type="transmembrane region" description="Helical" evidence="2">
    <location>
        <begin position="285"/>
        <end position="307"/>
    </location>
</feature>
<keyword evidence="2" id="KW-1133">Transmembrane helix</keyword>
<accession>A0A7G2C8U4</accession>
<proteinExistence type="predicted"/>
<evidence type="ECO:0000256" key="1">
    <source>
        <dbReference type="SAM" id="MobiDB-lite"/>
    </source>
</evidence>
<feature type="transmembrane region" description="Helical" evidence="2">
    <location>
        <begin position="527"/>
        <end position="549"/>
    </location>
</feature>
<gene>
    <name evidence="3" type="ORF">ADEAN_000366700</name>
</gene>
<evidence type="ECO:0000313" key="4">
    <source>
        <dbReference type="Proteomes" id="UP000515908"/>
    </source>
</evidence>
<sequence>MPPKLQVPFYDSSDDGNSQVAPLNVVPDLVEDETVEENDNRGTSNWLTNIAESVSKRLPGAAKYVGASDPFAQENDNEYSRQMESDDGANFDFFQTEDTTTLSTNSTSDDPYCNRDEDENYDNNGNIQIDLRETILQYQRTPADFYINIIMATLKCNTTIIDSYCFSAAAGNPLLIKTLLDSGYVDETDETVQRIIQEEIDKVVVGCPYDGDALTSDQSDYLACLFRVKSARVTEAQMTLLVHSGFDFISMLSEYSYLTDNLEAPPVVASALFNLVVTINFITGWVSLFFDLLFIASLIWVIVYWFSYPEKSNNGYWSIMVYVGGYVASFVLTMLTDETKIKHYNDILYKYPNNNVKIVPVIPLYEFLLVFLAARYELRKDKRKYFVVRYDLRNGIAIQQICQGVFYSIPQVIVQSFLFVHRRSKGTSPPFTDVCFYLLFGSSCAAFVVCIFAFVKLAVFRHSCTAFGFAFTSVYNDNVHRVSTILPSDIATLLVLFTTMCFFVSLLVSLIIFLLNITYPDCSSSSVVLLSIFVGVVSLNIIAYFLVVIYARFSRLYGLLCIPSCVMKIAYLIYVSSIHERDNGCLFTNSRTSFWMIADFVLFGCVCVTLLVWVIMTLVEVIKGKRIEQRLIDRCVIQ</sequence>
<feature type="transmembrane region" description="Helical" evidence="2">
    <location>
        <begin position="395"/>
        <end position="414"/>
    </location>
</feature>
<feature type="region of interest" description="Disordered" evidence="1">
    <location>
        <begin position="1"/>
        <end position="21"/>
    </location>
</feature>